<evidence type="ECO:0000313" key="1">
    <source>
        <dbReference type="EMBL" id="KAJ6636778.1"/>
    </source>
</evidence>
<reference evidence="1" key="1">
    <citation type="submission" date="2022-07" db="EMBL/GenBank/DDBJ databases">
        <authorList>
            <person name="Trinca V."/>
            <person name="Uliana J.V.C."/>
            <person name="Torres T.T."/>
            <person name="Ward R.J."/>
            <person name="Monesi N."/>
        </authorList>
    </citation>
    <scope>NUCLEOTIDE SEQUENCE</scope>
    <source>
        <strain evidence="1">HSMRA1968</strain>
        <tissue evidence="1">Whole embryos</tissue>
    </source>
</reference>
<proteinExistence type="predicted"/>
<accession>A0A9Q0RYD9</accession>
<keyword evidence="2" id="KW-1185">Reference proteome</keyword>
<gene>
    <name evidence="1" type="ORF">Bhyg_15373</name>
</gene>
<protein>
    <submittedName>
        <fullName evidence="1">Uncharacterized protein</fullName>
    </submittedName>
</protein>
<name>A0A9Q0RYD9_9DIPT</name>
<dbReference type="Proteomes" id="UP001151699">
    <property type="component" value="Chromosome C"/>
</dbReference>
<evidence type="ECO:0000313" key="2">
    <source>
        <dbReference type="Proteomes" id="UP001151699"/>
    </source>
</evidence>
<comment type="caution">
    <text evidence="1">The sequence shown here is derived from an EMBL/GenBank/DDBJ whole genome shotgun (WGS) entry which is preliminary data.</text>
</comment>
<dbReference type="AlphaFoldDB" id="A0A9Q0RYD9"/>
<sequence>MTMALISVNIKTHSGVKILEPGTSNILQKNVNIFGKYFLTKTPIHFKVTLPRFIQFQDHIKISETFHFDLYSKELFGLKNEFKFLLANTQEETFFDIKKKRKEKFLANFIPSLRFFLLVHFGADILPVLPQNSPPNVSDIKPFLVSVEAKMVK</sequence>
<dbReference type="EMBL" id="WJQU01000004">
    <property type="protein sequence ID" value="KAJ6636778.1"/>
    <property type="molecule type" value="Genomic_DNA"/>
</dbReference>
<organism evidence="1 2">
    <name type="scientific">Pseudolycoriella hygida</name>
    <dbReference type="NCBI Taxonomy" id="35572"/>
    <lineage>
        <taxon>Eukaryota</taxon>
        <taxon>Metazoa</taxon>
        <taxon>Ecdysozoa</taxon>
        <taxon>Arthropoda</taxon>
        <taxon>Hexapoda</taxon>
        <taxon>Insecta</taxon>
        <taxon>Pterygota</taxon>
        <taxon>Neoptera</taxon>
        <taxon>Endopterygota</taxon>
        <taxon>Diptera</taxon>
        <taxon>Nematocera</taxon>
        <taxon>Sciaroidea</taxon>
        <taxon>Sciaridae</taxon>
        <taxon>Pseudolycoriella</taxon>
    </lineage>
</organism>